<evidence type="ECO:0000256" key="1">
    <source>
        <dbReference type="SAM" id="MobiDB-lite"/>
    </source>
</evidence>
<evidence type="ECO:0000313" key="3">
    <source>
        <dbReference type="EMBL" id="QOY89202.1"/>
    </source>
</evidence>
<gene>
    <name evidence="3" type="ORF">IRI77_04370</name>
</gene>
<dbReference type="RefSeq" id="WP_194450864.1">
    <property type="nucleotide sequence ID" value="NZ_CP063849.1"/>
</dbReference>
<feature type="region of interest" description="Disordered" evidence="1">
    <location>
        <begin position="209"/>
        <end position="251"/>
    </location>
</feature>
<organism evidence="3 4">
    <name type="scientific">Paludibaculum fermentans</name>
    <dbReference type="NCBI Taxonomy" id="1473598"/>
    <lineage>
        <taxon>Bacteria</taxon>
        <taxon>Pseudomonadati</taxon>
        <taxon>Acidobacteriota</taxon>
        <taxon>Terriglobia</taxon>
        <taxon>Bryobacterales</taxon>
        <taxon>Bryobacteraceae</taxon>
        <taxon>Paludibaculum</taxon>
    </lineage>
</organism>
<reference evidence="3 4" key="1">
    <citation type="submission" date="2020-10" db="EMBL/GenBank/DDBJ databases">
        <title>Complete genome sequence of Paludibaculum fermentans P105T, a facultatively anaerobic acidobacterium capable of dissimilatory Fe(III) reduction.</title>
        <authorList>
            <person name="Dedysh S.N."/>
            <person name="Beletsky A.V."/>
            <person name="Kulichevskaya I.S."/>
            <person name="Mardanov A.V."/>
            <person name="Ravin N.V."/>
        </authorList>
    </citation>
    <scope>NUCLEOTIDE SEQUENCE [LARGE SCALE GENOMIC DNA]</scope>
    <source>
        <strain evidence="3 4">P105</strain>
    </source>
</reference>
<keyword evidence="2" id="KW-0732">Signal</keyword>
<keyword evidence="4" id="KW-1185">Reference proteome</keyword>
<dbReference type="KEGG" id="pfer:IRI77_04370"/>
<feature type="region of interest" description="Disordered" evidence="1">
    <location>
        <begin position="140"/>
        <end position="197"/>
    </location>
</feature>
<feature type="signal peptide" evidence="2">
    <location>
        <begin position="1"/>
        <end position="22"/>
    </location>
</feature>
<accession>A0A7S7NSX8</accession>
<dbReference type="AlphaFoldDB" id="A0A7S7NSX8"/>
<dbReference type="Proteomes" id="UP000593892">
    <property type="component" value="Chromosome"/>
</dbReference>
<sequence>MIRMNLQMAALSCLAMGLSAQAQSVATYQATVNGSNVESGKCTIEVVIDAIAEVEIRGTQGRIRTLTGQPSQWRRFQCDGTMPLNMSDFRFKGIDGRGRVELIQDPRNNRGVAVVRIEDNKGGSEGYTFDLEWRGGSGNAGGGNWGNGGGSGWGNGGNGSGWGNGGNGGNGSGWGNGGGNGNGWGNGGNSGNRGRVNDSIRACQDALRADSQQQGYSNIRFRSTNTDDNPGRRDRITGTLDARGRNNRTDTFNYSCDADFSKGTAGNANVRRQ</sequence>
<feature type="chain" id="PRO_5033053181" evidence="2">
    <location>
        <begin position="23"/>
        <end position="273"/>
    </location>
</feature>
<feature type="compositionally biased region" description="Basic and acidic residues" evidence="1">
    <location>
        <begin position="229"/>
        <end position="248"/>
    </location>
</feature>
<feature type="compositionally biased region" description="Gly residues" evidence="1">
    <location>
        <begin position="140"/>
        <end position="191"/>
    </location>
</feature>
<evidence type="ECO:0000313" key="4">
    <source>
        <dbReference type="Proteomes" id="UP000593892"/>
    </source>
</evidence>
<feature type="compositionally biased region" description="Polar residues" evidence="1">
    <location>
        <begin position="210"/>
        <end position="228"/>
    </location>
</feature>
<proteinExistence type="predicted"/>
<protein>
    <submittedName>
        <fullName evidence="3">Uncharacterized protein</fullName>
    </submittedName>
</protein>
<evidence type="ECO:0000256" key="2">
    <source>
        <dbReference type="SAM" id="SignalP"/>
    </source>
</evidence>
<dbReference type="EMBL" id="CP063849">
    <property type="protein sequence ID" value="QOY89202.1"/>
    <property type="molecule type" value="Genomic_DNA"/>
</dbReference>
<name>A0A7S7NSX8_PALFE</name>